<keyword evidence="2" id="KW-1185">Reference proteome</keyword>
<dbReference type="Gene3D" id="2.70.98.10">
    <property type="match status" value="1"/>
</dbReference>
<dbReference type="RefSeq" id="WP_204469621.1">
    <property type="nucleotide sequence ID" value="NZ_JACLYU010000023.1"/>
</dbReference>
<accession>A0A938WZS7</accession>
<gene>
    <name evidence="1" type="ORF">H7U32_08375</name>
</gene>
<dbReference type="InterPro" id="IPR014718">
    <property type="entry name" value="GH-type_carb-bd"/>
</dbReference>
<proteinExistence type="predicted"/>
<dbReference type="AlphaFoldDB" id="A0A938WZS7"/>
<reference evidence="1" key="2">
    <citation type="journal article" date="2021" name="Sci. Rep.">
        <title>The distribution of antibiotic resistance genes in chicken gut microbiota commensals.</title>
        <authorList>
            <person name="Juricova H."/>
            <person name="Matiasovicova J."/>
            <person name="Kubasova T."/>
            <person name="Cejkova D."/>
            <person name="Rychlik I."/>
        </authorList>
    </citation>
    <scope>NUCLEOTIDE SEQUENCE</scope>
    <source>
        <strain evidence="1">An836</strain>
    </source>
</reference>
<organism evidence="1 2">
    <name type="scientific">Bifidobacterium pullorum subsp. saeculare</name>
    <dbReference type="NCBI Taxonomy" id="78257"/>
    <lineage>
        <taxon>Bacteria</taxon>
        <taxon>Bacillati</taxon>
        <taxon>Actinomycetota</taxon>
        <taxon>Actinomycetes</taxon>
        <taxon>Bifidobacteriales</taxon>
        <taxon>Bifidobacteriaceae</taxon>
        <taxon>Bifidobacterium</taxon>
    </lineage>
</organism>
<dbReference type="CDD" id="cd09023">
    <property type="entry name" value="Aldose_epim_Ec_c4013"/>
    <property type="match status" value="1"/>
</dbReference>
<comment type="caution">
    <text evidence="1">The sequence shown here is derived from an EMBL/GenBank/DDBJ whole genome shotgun (WGS) entry which is preliminary data.</text>
</comment>
<evidence type="ECO:0000313" key="1">
    <source>
        <dbReference type="EMBL" id="MBM6700304.1"/>
    </source>
</evidence>
<dbReference type="GO" id="GO:0030246">
    <property type="term" value="F:carbohydrate binding"/>
    <property type="evidence" value="ECO:0007669"/>
    <property type="project" value="InterPro"/>
</dbReference>
<reference evidence="1" key="1">
    <citation type="submission" date="2020-08" db="EMBL/GenBank/DDBJ databases">
        <authorList>
            <person name="Cejkova D."/>
            <person name="Kubasova T."/>
            <person name="Jahodarova E."/>
            <person name="Rychlik I."/>
        </authorList>
    </citation>
    <scope>NUCLEOTIDE SEQUENCE</scope>
    <source>
        <strain evidence="1">An836</strain>
    </source>
</reference>
<sequence>MPGALPHAGRADLLARVGSVQQAAYARPIAYQEGRAHGLAAVEVKNGPMRFVAMADKALDVSQFEWRGENLSFLAKPGLNGRNQFDTNGVEAQRSIMGGLFFTCGFENIGAPVATDGAAGRYPAGDFPMHGRIRTTPAEHVCSDARWEGDDYVLEVSGEMRESALFGENLVLRRRIRTTLGSPTLTVEDEVTNEAFRAEPLMWMMHCNIGWPLLDEGAEVIIPSRAVEPRDVDAEADLAHWAEIGAPEANRPEAVFLHTLAADADGRSFAAVINRTLGLGLVIDFSVREFPYFMEWKSLAAGDYVVGLEPANSSVRGRTWHEARGDLHLIEPQAVERKSLSFTVVEGEAALAGVMARRDALLR</sequence>
<protein>
    <submittedName>
        <fullName evidence="1">Aldose 1-epimerase family protein</fullName>
    </submittedName>
</protein>
<dbReference type="InterPro" id="IPR027839">
    <property type="entry name" value="DUF4432"/>
</dbReference>
<dbReference type="Proteomes" id="UP000718821">
    <property type="component" value="Unassembled WGS sequence"/>
</dbReference>
<name>A0A938WZS7_9BIFI</name>
<dbReference type="EMBL" id="JACLYU010000023">
    <property type="protein sequence ID" value="MBM6700304.1"/>
    <property type="molecule type" value="Genomic_DNA"/>
</dbReference>
<dbReference type="Pfam" id="PF14486">
    <property type="entry name" value="DUF4432"/>
    <property type="match status" value="1"/>
</dbReference>
<evidence type="ECO:0000313" key="2">
    <source>
        <dbReference type="Proteomes" id="UP000718821"/>
    </source>
</evidence>